<reference evidence="13 14" key="1">
    <citation type="submission" date="2017-02" db="EMBL/GenBank/DDBJ databases">
        <title>Arcobacter lacus sp. nov., a new species isolated from reclaimed water.</title>
        <authorList>
            <person name="Figueras M.J."/>
            <person name="Perez-Cataluna A."/>
            <person name="Salas-Masso N."/>
        </authorList>
    </citation>
    <scope>NUCLEOTIDE SEQUENCE [LARGE SCALE GENOMIC DNA]</scope>
    <source>
        <strain evidence="13 14">RW43-9</strain>
    </source>
</reference>
<keyword evidence="14" id="KW-1185">Reference proteome</keyword>
<dbReference type="InterPro" id="IPR032779">
    <property type="entry name" value="FliG_M"/>
</dbReference>
<evidence type="ECO:0000313" key="14">
    <source>
        <dbReference type="Proteomes" id="UP000251311"/>
    </source>
</evidence>
<evidence type="ECO:0000259" key="12">
    <source>
        <dbReference type="Pfam" id="PF14842"/>
    </source>
</evidence>
<evidence type="ECO:0000313" key="13">
    <source>
        <dbReference type="EMBL" id="PUE66856.1"/>
    </source>
</evidence>
<evidence type="ECO:0000256" key="9">
    <source>
        <dbReference type="ARBA" id="ARBA00023143"/>
    </source>
</evidence>
<keyword evidence="13" id="KW-0966">Cell projection</keyword>
<dbReference type="SUPFAM" id="SSF48029">
    <property type="entry name" value="FliG"/>
    <property type="match status" value="2"/>
</dbReference>
<feature type="domain" description="Flagellar motor switch protein FliG N-terminal" evidence="12">
    <location>
        <begin position="16"/>
        <end position="112"/>
    </location>
</feature>
<dbReference type="PANTHER" id="PTHR30534">
    <property type="entry name" value="FLAGELLAR MOTOR SWITCH PROTEIN FLIG"/>
    <property type="match status" value="1"/>
</dbReference>
<dbReference type="InterPro" id="IPR028263">
    <property type="entry name" value="FliG_N"/>
</dbReference>
<keyword evidence="8" id="KW-0472">Membrane</keyword>
<evidence type="ECO:0000259" key="10">
    <source>
        <dbReference type="Pfam" id="PF01706"/>
    </source>
</evidence>
<accession>A0ABX5JKD2</accession>
<protein>
    <recommendedName>
        <fullName evidence="4">Flagellar motor switch protein FliG</fullName>
    </recommendedName>
</protein>
<dbReference type="InterPro" id="IPR011002">
    <property type="entry name" value="FliG_a-hlx"/>
</dbReference>
<keyword evidence="5" id="KW-1003">Cell membrane</keyword>
<keyword evidence="7" id="KW-0283">Flagellar rotation</keyword>
<comment type="similarity">
    <text evidence="3">Belongs to the FliG family.</text>
</comment>
<dbReference type="Proteomes" id="UP000251311">
    <property type="component" value="Unassembled WGS sequence"/>
</dbReference>
<keyword evidence="6" id="KW-0145">Chemotaxis</keyword>
<proteinExistence type="inferred from homology"/>
<evidence type="ECO:0000256" key="3">
    <source>
        <dbReference type="ARBA" id="ARBA00010299"/>
    </source>
</evidence>
<gene>
    <name evidence="13" type="ORF">B0175_04795</name>
</gene>
<dbReference type="NCBIfam" id="TIGR00207">
    <property type="entry name" value="fliG"/>
    <property type="match status" value="1"/>
</dbReference>
<evidence type="ECO:0000256" key="2">
    <source>
        <dbReference type="ARBA" id="ARBA00004413"/>
    </source>
</evidence>
<evidence type="ECO:0000256" key="1">
    <source>
        <dbReference type="ARBA" id="ARBA00004117"/>
    </source>
</evidence>
<keyword evidence="9" id="KW-0975">Bacterial flagellum</keyword>
<dbReference type="Pfam" id="PF14842">
    <property type="entry name" value="FliG_N"/>
    <property type="match status" value="1"/>
</dbReference>
<comment type="subcellular location">
    <subcellularLocation>
        <location evidence="1">Bacterial flagellum basal body</location>
    </subcellularLocation>
    <subcellularLocation>
        <location evidence="2">Cell membrane</location>
        <topology evidence="2">Peripheral membrane protein</topology>
        <orientation evidence="2">Cytoplasmic side</orientation>
    </subcellularLocation>
</comment>
<dbReference type="PRINTS" id="PR00954">
    <property type="entry name" value="FLGMOTORFLIG"/>
</dbReference>
<sequence length="337" mass="37905">MAVADAYEDIDILKGMSMLEKIARFFVLIGEESTVKIFQYLDKDYVEQISTAITQIRSINKDVSLAILEEFHLYTRTKGFISSGGYDFAKDILYKSIGQEAADEVLEKLSRMKMASQAFSYLDGINPKQLSDFIKDESPHTIAVILAHMDPSKSADVLMELDEEIRVKVSIQIATIKDVSPDVVRTISVVLERKLESLLSSIVDVGGVKVVADMLNKLGPKSIDILKNINGIDTSLATRIKDNMFVFEDLLNLDVEYIMKILQGVESADVAVAMKNTTEEQIEKVTSAMSQRVKDRFKEESEMLTKVKIKDIEAAQRRMLDVAQKMMEDGIIERENI</sequence>
<evidence type="ECO:0000256" key="4">
    <source>
        <dbReference type="ARBA" id="ARBA00021870"/>
    </source>
</evidence>
<keyword evidence="13" id="KW-0969">Cilium</keyword>
<dbReference type="Pfam" id="PF01706">
    <property type="entry name" value="FliG_C"/>
    <property type="match status" value="1"/>
</dbReference>
<dbReference type="EMBL" id="MUXF01000007">
    <property type="protein sequence ID" value="PUE66856.1"/>
    <property type="molecule type" value="Genomic_DNA"/>
</dbReference>
<feature type="domain" description="Flagellar motor switch protein FliG C-terminal" evidence="10">
    <location>
        <begin position="228"/>
        <end position="333"/>
    </location>
</feature>
<evidence type="ECO:0000256" key="7">
    <source>
        <dbReference type="ARBA" id="ARBA00022779"/>
    </source>
</evidence>
<evidence type="ECO:0000256" key="5">
    <source>
        <dbReference type="ARBA" id="ARBA00022475"/>
    </source>
</evidence>
<dbReference type="InterPro" id="IPR000090">
    <property type="entry name" value="Flg_Motor_Flig"/>
</dbReference>
<comment type="caution">
    <text evidence="13">The sequence shown here is derived from an EMBL/GenBank/DDBJ whole genome shotgun (WGS) entry which is preliminary data.</text>
</comment>
<evidence type="ECO:0000259" key="11">
    <source>
        <dbReference type="Pfam" id="PF14841"/>
    </source>
</evidence>
<dbReference type="PANTHER" id="PTHR30534:SF0">
    <property type="entry name" value="FLAGELLAR MOTOR SWITCH PROTEIN FLIG"/>
    <property type="match status" value="1"/>
</dbReference>
<dbReference type="Pfam" id="PF14841">
    <property type="entry name" value="FliG_M"/>
    <property type="match status" value="1"/>
</dbReference>
<evidence type="ECO:0000256" key="8">
    <source>
        <dbReference type="ARBA" id="ARBA00023136"/>
    </source>
</evidence>
<organism evidence="13 14">
    <name type="scientific">Arcobacter lacus</name>
    <dbReference type="NCBI Taxonomy" id="1912876"/>
    <lineage>
        <taxon>Bacteria</taxon>
        <taxon>Pseudomonadati</taxon>
        <taxon>Campylobacterota</taxon>
        <taxon>Epsilonproteobacteria</taxon>
        <taxon>Campylobacterales</taxon>
        <taxon>Arcobacteraceae</taxon>
        <taxon>Arcobacter</taxon>
    </lineage>
</organism>
<dbReference type="Gene3D" id="1.10.220.30">
    <property type="match status" value="3"/>
</dbReference>
<dbReference type="RefSeq" id="WP_108527516.1">
    <property type="nucleotide sequence ID" value="NZ_JAODIH010000011.1"/>
</dbReference>
<name>A0ABX5JKD2_9BACT</name>
<evidence type="ECO:0000256" key="6">
    <source>
        <dbReference type="ARBA" id="ARBA00022500"/>
    </source>
</evidence>
<feature type="domain" description="Flagellar motor switch protein FliG middle" evidence="11">
    <location>
        <begin position="127"/>
        <end position="200"/>
    </location>
</feature>
<keyword evidence="13" id="KW-0282">Flagellum</keyword>
<dbReference type="InterPro" id="IPR023087">
    <property type="entry name" value="Flg_Motor_Flig_C"/>
</dbReference>